<organism evidence="6 7">
    <name type="scientific">Candidatus Scybalomonas excrementavium</name>
    <dbReference type="NCBI Taxonomy" id="2840943"/>
    <lineage>
        <taxon>Bacteria</taxon>
        <taxon>Bacillati</taxon>
        <taxon>Bacillota</taxon>
        <taxon>Clostridia</taxon>
        <taxon>Lachnospirales</taxon>
        <taxon>Lachnospiraceae</taxon>
        <taxon>Lachnospiraceae incertae sedis</taxon>
        <taxon>Candidatus Scybalomonas</taxon>
    </lineage>
</organism>
<reference evidence="6" key="1">
    <citation type="submission" date="2020-10" db="EMBL/GenBank/DDBJ databases">
        <authorList>
            <person name="Gilroy R."/>
        </authorList>
    </citation>
    <scope>NUCLEOTIDE SEQUENCE</scope>
    <source>
        <strain evidence="6">E3-2379</strain>
    </source>
</reference>
<sequence length="212" mass="23155">MFELLTEIFIFTLALSIDSFGASFAYGASNIKIPLTSICTISGICSGILCVSLLAGGSIFQQIPPSASETISFILLFLIGLIKFFDSQIRRFINYGKFNNRELHFHFLSLSFILTIYGNPEKANIDHGQDLSPKEAISLALALSLDSAAVGLSAMSISAYPLPVFFFSFLFGIGAILGGSLLGNTLIRKTQMDFTWFGGLLLICLAIFERFF</sequence>
<keyword evidence="1" id="KW-1003">Cell membrane</keyword>
<feature type="transmembrane region" description="Helical" evidence="5">
    <location>
        <begin position="103"/>
        <end position="119"/>
    </location>
</feature>
<dbReference type="PANTHER" id="PTHR35529:SF2">
    <property type="entry name" value="SPORULATION PROTEIN YTAF-RELATED"/>
    <property type="match status" value="1"/>
</dbReference>
<evidence type="ECO:0000256" key="2">
    <source>
        <dbReference type="ARBA" id="ARBA00022692"/>
    </source>
</evidence>
<feature type="transmembrane region" description="Helical" evidence="5">
    <location>
        <begin position="38"/>
        <end position="60"/>
    </location>
</feature>
<evidence type="ECO:0000256" key="3">
    <source>
        <dbReference type="ARBA" id="ARBA00022989"/>
    </source>
</evidence>
<proteinExistence type="predicted"/>
<dbReference type="Pfam" id="PF02659">
    <property type="entry name" value="Mntp"/>
    <property type="match status" value="1"/>
</dbReference>
<feature type="transmembrane region" description="Helical" evidence="5">
    <location>
        <begin position="6"/>
        <end position="26"/>
    </location>
</feature>
<accession>A0A9D9HYM0</accession>
<keyword evidence="3 5" id="KW-1133">Transmembrane helix</keyword>
<dbReference type="InterPro" id="IPR003810">
    <property type="entry name" value="Mntp/YtaF"/>
</dbReference>
<dbReference type="EMBL" id="JADIML010000036">
    <property type="protein sequence ID" value="MBO8462546.1"/>
    <property type="molecule type" value="Genomic_DNA"/>
</dbReference>
<feature type="transmembrane region" description="Helical" evidence="5">
    <location>
        <begin position="66"/>
        <end position="82"/>
    </location>
</feature>
<dbReference type="AlphaFoldDB" id="A0A9D9HYM0"/>
<gene>
    <name evidence="6" type="ORF">IAC13_01290</name>
</gene>
<feature type="transmembrane region" description="Helical" evidence="5">
    <location>
        <begin position="164"/>
        <end position="182"/>
    </location>
</feature>
<feature type="transmembrane region" description="Helical" evidence="5">
    <location>
        <begin position="194"/>
        <end position="211"/>
    </location>
</feature>
<dbReference type="PANTHER" id="PTHR35529">
    <property type="entry name" value="MANGANESE EFFLUX PUMP MNTP-RELATED"/>
    <property type="match status" value="1"/>
</dbReference>
<comment type="caution">
    <text evidence="6">The sequence shown here is derived from an EMBL/GenBank/DDBJ whole genome shotgun (WGS) entry which is preliminary data.</text>
</comment>
<reference evidence="6" key="2">
    <citation type="journal article" date="2021" name="PeerJ">
        <title>Extensive microbial diversity within the chicken gut microbiome revealed by metagenomics and culture.</title>
        <authorList>
            <person name="Gilroy R."/>
            <person name="Ravi A."/>
            <person name="Getino M."/>
            <person name="Pursley I."/>
            <person name="Horton D.L."/>
            <person name="Alikhan N.F."/>
            <person name="Baker D."/>
            <person name="Gharbi K."/>
            <person name="Hall N."/>
            <person name="Watson M."/>
            <person name="Adriaenssens E.M."/>
            <person name="Foster-Nyarko E."/>
            <person name="Jarju S."/>
            <person name="Secka A."/>
            <person name="Antonio M."/>
            <person name="Oren A."/>
            <person name="Chaudhuri R.R."/>
            <person name="La Ragione R."/>
            <person name="Hildebrand F."/>
            <person name="Pallen M.J."/>
        </authorList>
    </citation>
    <scope>NUCLEOTIDE SEQUENCE</scope>
    <source>
        <strain evidence="6">E3-2379</strain>
    </source>
</reference>
<evidence type="ECO:0000256" key="5">
    <source>
        <dbReference type="SAM" id="Phobius"/>
    </source>
</evidence>
<evidence type="ECO:0000313" key="6">
    <source>
        <dbReference type="EMBL" id="MBO8462546.1"/>
    </source>
</evidence>
<keyword evidence="2 5" id="KW-0812">Transmembrane</keyword>
<name>A0A9D9HYM0_9FIRM</name>
<evidence type="ECO:0000313" key="7">
    <source>
        <dbReference type="Proteomes" id="UP000823618"/>
    </source>
</evidence>
<dbReference type="Proteomes" id="UP000823618">
    <property type="component" value="Unassembled WGS sequence"/>
</dbReference>
<evidence type="ECO:0000256" key="4">
    <source>
        <dbReference type="ARBA" id="ARBA00023136"/>
    </source>
</evidence>
<keyword evidence="4 5" id="KW-0472">Membrane</keyword>
<protein>
    <submittedName>
        <fullName evidence="6">Manganese efflux pump</fullName>
    </submittedName>
</protein>
<evidence type="ECO:0000256" key="1">
    <source>
        <dbReference type="ARBA" id="ARBA00022475"/>
    </source>
</evidence>